<organism evidence="12 13">
    <name type="scientific">Zingiber officinale</name>
    <name type="common">Ginger</name>
    <name type="synonym">Amomum zingiber</name>
    <dbReference type="NCBI Taxonomy" id="94328"/>
    <lineage>
        <taxon>Eukaryota</taxon>
        <taxon>Viridiplantae</taxon>
        <taxon>Streptophyta</taxon>
        <taxon>Embryophyta</taxon>
        <taxon>Tracheophyta</taxon>
        <taxon>Spermatophyta</taxon>
        <taxon>Magnoliopsida</taxon>
        <taxon>Liliopsida</taxon>
        <taxon>Zingiberales</taxon>
        <taxon>Zingiberaceae</taxon>
        <taxon>Zingiber</taxon>
    </lineage>
</organism>
<dbReference type="PANTHER" id="PTHR32285">
    <property type="entry name" value="PROTEIN TRICHOME BIREFRINGENCE-LIKE 9-RELATED"/>
    <property type="match status" value="1"/>
</dbReference>
<feature type="domain" description="Trichome birefringence-like N-terminal" evidence="11">
    <location>
        <begin position="132"/>
        <end position="185"/>
    </location>
</feature>
<evidence type="ECO:0000256" key="7">
    <source>
        <dbReference type="ARBA" id="ARBA00023136"/>
    </source>
</evidence>
<accession>A0A8J5KNY6</accession>
<reference evidence="12 13" key="1">
    <citation type="submission" date="2020-08" db="EMBL/GenBank/DDBJ databases">
        <title>Plant Genome Project.</title>
        <authorList>
            <person name="Zhang R.-G."/>
        </authorList>
    </citation>
    <scope>NUCLEOTIDE SEQUENCE [LARGE SCALE GENOMIC DNA]</scope>
    <source>
        <tissue evidence="12">Rhizome</tissue>
    </source>
</reference>
<dbReference type="Proteomes" id="UP000734854">
    <property type="component" value="Unassembled WGS sequence"/>
</dbReference>
<dbReference type="GO" id="GO:1990538">
    <property type="term" value="F:xylan O-acetyltransferase activity"/>
    <property type="evidence" value="ECO:0007669"/>
    <property type="project" value="UniProtKB-ARBA"/>
</dbReference>
<evidence type="ECO:0000256" key="1">
    <source>
        <dbReference type="ARBA" id="ARBA00004323"/>
    </source>
</evidence>
<comment type="subcellular location">
    <subcellularLocation>
        <location evidence="1">Golgi apparatus membrane</location>
        <topology evidence="1">Single-pass type II membrane protein</topology>
    </subcellularLocation>
</comment>
<keyword evidence="3 9" id="KW-0812">Transmembrane</keyword>
<dbReference type="InterPro" id="IPR026057">
    <property type="entry name" value="TBL_C"/>
</dbReference>
<dbReference type="GO" id="GO:0000139">
    <property type="term" value="C:Golgi membrane"/>
    <property type="evidence" value="ECO:0007669"/>
    <property type="project" value="UniProtKB-SubCell"/>
</dbReference>
<evidence type="ECO:0000259" key="10">
    <source>
        <dbReference type="Pfam" id="PF13839"/>
    </source>
</evidence>
<sequence length="480" mass="55249">MLKSLRLRSPSSARSMASPRRRATLSVAPKAVAVKRALLTGSRKNASHTLFLFLFSAFFFLIFFYTDEIKSLADYSFGTAARSKYQKDLAGESRNTPPAGISSAVADPVPERTQIPPKVEANRRPAAAAQDECELAVGRWVFDDVSYPLYKEHECQFLTEQVTCIRNGRPDDSYQKWRWQPRDCDMPRFDAKALLERLRGKRLMFVGDSLNRNQWESMVCLVQSAIPQGRKTLVKKGSFNVFRAEEYNATVEFYWAPFLVESNSDDPQIHSIRDRIIMADSIAKHGKHWKGVDYLIFNTYIWWMNTAKMKLLRGSFRRGSREYDLVDRPVAYRRVMATWASWVQRNLDPKKTMVIFMSLSPNHMRSKDWGNPKGVKCAMETMPIANASQTARLGTDWRLFRAEEEATRAMRFPAAFINITKLSQFRKDAHTSVHTLRQGKLLTAEQQRDPATYADCIHWCLPGLPDTWNEFVYARIVSRP</sequence>
<name>A0A8J5KNY6_ZINOF</name>
<evidence type="ECO:0000256" key="4">
    <source>
        <dbReference type="ARBA" id="ARBA00022968"/>
    </source>
</evidence>
<comment type="similarity">
    <text evidence="2">Belongs to the PC-esterase family. TBL subfamily.</text>
</comment>
<dbReference type="PANTHER" id="PTHR32285:SF10">
    <property type="entry name" value="XYLAN O-ACETYLTRANSFERASE 1"/>
    <property type="match status" value="1"/>
</dbReference>
<dbReference type="EMBL" id="JACMSC010000015">
    <property type="protein sequence ID" value="KAG6487431.1"/>
    <property type="molecule type" value="Genomic_DNA"/>
</dbReference>
<keyword evidence="4" id="KW-0735">Signal-anchor</keyword>
<evidence type="ECO:0000256" key="2">
    <source>
        <dbReference type="ARBA" id="ARBA00007727"/>
    </source>
</evidence>
<dbReference type="Pfam" id="PF13839">
    <property type="entry name" value="PC-Esterase"/>
    <property type="match status" value="1"/>
</dbReference>
<proteinExistence type="inferred from homology"/>
<feature type="region of interest" description="Disordered" evidence="8">
    <location>
        <begin position="1"/>
        <end position="22"/>
    </location>
</feature>
<evidence type="ECO:0000256" key="9">
    <source>
        <dbReference type="SAM" id="Phobius"/>
    </source>
</evidence>
<dbReference type="InterPro" id="IPR029962">
    <property type="entry name" value="TBL"/>
</dbReference>
<keyword evidence="13" id="KW-1185">Reference proteome</keyword>
<evidence type="ECO:0000256" key="8">
    <source>
        <dbReference type="SAM" id="MobiDB-lite"/>
    </source>
</evidence>
<feature type="transmembrane region" description="Helical" evidence="9">
    <location>
        <begin position="49"/>
        <end position="66"/>
    </location>
</feature>
<evidence type="ECO:0000256" key="6">
    <source>
        <dbReference type="ARBA" id="ARBA00023034"/>
    </source>
</evidence>
<evidence type="ECO:0000256" key="3">
    <source>
        <dbReference type="ARBA" id="ARBA00022692"/>
    </source>
</evidence>
<evidence type="ECO:0000259" key="11">
    <source>
        <dbReference type="Pfam" id="PF14416"/>
    </source>
</evidence>
<protein>
    <recommendedName>
        <fullName evidence="14">Trichome birefringence-like N-terminal domain-containing protein</fullName>
    </recommendedName>
</protein>
<evidence type="ECO:0000256" key="5">
    <source>
        <dbReference type="ARBA" id="ARBA00022989"/>
    </source>
</evidence>
<feature type="domain" description="Trichome birefringence-like C-terminal" evidence="10">
    <location>
        <begin position="186"/>
        <end position="474"/>
    </location>
</feature>
<keyword evidence="5 9" id="KW-1133">Transmembrane helix</keyword>
<dbReference type="AlphaFoldDB" id="A0A8J5KNY6"/>
<comment type="caution">
    <text evidence="12">The sequence shown here is derived from an EMBL/GenBank/DDBJ whole genome shotgun (WGS) entry which is preliminary data.</text>
</comment>
<evidence type="ECO:0008006" key="14">
    <source>
        <dbReference type="Google" id="ProtNLM"/>
    </source>
</evidence>
<gene>
    <name evidence="12" type="ORF">ZIOFF_056017</name>
</gene>
<evidence type="ECO:0000313" key="13">
    <source>
        <dbReference type="Proteomes" id="UP000734854"/>
    </source>
</evidence>
<keyword evidence="6" id="KW-0333">Golgi apparatus</keyword>
<feature type="compositionally biased region" description="Low complexity" evidence="8">
    <location>
        <begin position="7"/>
        <end position="18"/>
    </location>
</feature>
<dbReference type="InterPro" id="IPR025846">
    <property type="entry name" value="TBL_N"/>
</dbReference>
<evidence type="ECO:0000313" key="12">
    <source>
        <dbReference type="EMBL" id="KAG6487431.1"/>
    </source>
</evidence>
<feature type="region of interest" description="Disordered" evidence="8">
    <location>
        <begin position="88"/>
        <end position="123"/>
    </location>
</feature>
<keyword evidence="7 9" id="KW-0472">Membrane</keyword>
<dbReference type="Pfam" id="PF14416">
    <property type="entry name" value="PMR5N"/>
    <property type="match status" value="1"/>
</dbReference>